<accession>A0A9P0ZIA5</accession>
<protein>
    <submittedName>
        <fullName evidence="1">Uncharacterized protein</fullName>
    </submittedName>
</protein>
<organism evidence="1 2">
    <name type="scientific">Cuscuta europaea</name>
    <name type="common">European dodder</name>
    <dbReference type="NCBI Taxonomy" id="41803"/>
    <lineage>
        <taxon>Eukaryota</taxon>
        <taxon>Viridiplantae</taxon>
        <taxon>Streptophyta</taxon>
        <taxon>Embryophyta</taxon>
        <taxon>Tracheophyta</taxon>
        <taxon>Spermatophyta</taxon>
        <taxon>Magnoliopsida</taxon>
        <taxon>eudicotyledons</taxon>
        <taxon>Gunneridae</taxon>
        <taxon>Pentapetalae</taxon>
        <taxon>asterids</taxon>
        <taxon>lamiids</taxon>
        <taxon>Solanales</taxon>
        <taxon>Convolvulaceae</taxon>
        <taxon>Cuscuteae</taxon>
        <taxon>Cuscuta</taxon>
        <taxon>Cuscuta subgen. Cuscuta</taxon>
    </lineage>
</organism>
<reference evidence="1" key="1">
    <citation type="submission" date="2022-07" db="EMBL/GenBank/DDBJ databases">
        <authorList>
            <person name="Macas J."/>
            <person name="Novak P."/>
            <person name="Neumann P."/>
        </authorList>
    </citation>
    <scope>NUCLEOTIDE SEQUENCE</scope>
</reference>
<dbReference type="Proteomes" id="UP001152484">
    <property type="component" value="Unassembled WGS sequence"/>
</dbReference>
<evidence type="ECO:0000313" key="1">
    <source>
        <dbReference type="EMBL" id="CAH9102318.1"/>
    </source>
</evidence>
<evidence type="ECO:0000313" key="2">
    <source>
        <dbReference type="Proteomes" id="UP001152484"/>
    </source>
</evidence>
<proteinExistence type="predicted"/>
<dbReference type="EMBL" id="CAMAPE010000041">
    <property type="protein sequence ID" value="CAH9102318.1"/>
    <property type="molecule type" value="Genomic_DNA"/>
</dbReference>
<dbReference type="AlphaFoldDB" id="A0A9P0ZIA5"/>
<gene>
    <name evidence="1" type="ORF">CEURO_LOCUS15719</name>
</gene>
<keyword evidence="2" id="KW-1185">Reference proteome</keyword>
<name>A0A9P0ZIA5_CUSEU</name>
<comment type="caution">
    <text evidence="1">The sequence shown here is derived from an EMBL/GenBank/DDBJ whole genome shotgun (WGS) entry which is preliminary data.</text>
</comment>
<sequence length="73" mass="7659">MPSKWHSYPSKKFVFPFENAIKMAFSTHVGILKKMMTTVAAAARDEVAVAGSTLVEPGSESSAIGFAEPGVGG</sequence>